<evidence type="ECO:0000313" key="2">
    <source>
        <dbReference type="EMBL" id="TCD54108.1"/>
    </source>
</evidence>
<dbReference type="RefSeq" id="WP_131284433.1">
    <property type="nucleotide sequence ID" value="NZ_RXLP01000021.1"/>
</dbReference>
<sequence length="198" mass="21650">MKIAIANAKGGVGKTTSALFLASAAALRGIKTRVWDADVQASASLWADKAIEIGQDLPFEVQAANKSTLMKPTDADELVFIDTPPAGDVMLHALSVADVVIVPMSDTSMDYQQTWITMRNIPDTTPKFILLTRAEETTNAFKSLIRALDEQQLPRFSAVVRKRQALKLAVGTNPRKLYEYGDVLTELLSSVRRAEGEE</sequence>
<comment type="caution">
    <text evidence="2">The sequence shown here is derived from an EMBL/GenBank/DDBJ whole genome shotgun (WGS) entry which is preliminary data.</text>
</comment>
<dbReference type="Proteomes" id="UP000291289">
    <property type="component" value="Unassembled WGS sequence"/>
</dbReference>
<dbReference type="Pfam" id="PF01656">
    <property type="entry name" value="CbiA"/>
    <property type="match status" value="1"/>
</dbReference>
<feature type="domain" description="CobQ/CobB/MinD/ParA nucleotide binding" evidence="1">
    <location>
        <begin position="3"/>
        <end position="170"/>
    </location>
</feature>
<dbReference type="EMBL" id="RXLP01000021">
    <property type="protein sequence ID" value="TCD54108.1"/>
    <property type="molecule type" value="Genomic_DNA"/>
</dbReference>
<protein>
    <submittedName>
        <fullName evidence="2">ParA family protein</fullName>
    </submittedName>
</protein>
<dbReference type="PIRSF" id="PIRSF009320">
    <property type="entry name" value="Nuc_binding_HP_1000"/>
    <property type="match status" value="1"/>
</dbReference>
<dbReference type="InterPro" id="IPR027417">
    <property type="entry name" value="P-loop_NTPase"/>
</dbReference>
<dbReference type="SUPFAM" id="SSF52540">
    <property type="entry name" value="P-loop containing nucleoside triphosphate hydrolases"/>
    <property type="match status" value="1"/>
</dbReference>
<dbReference type="InterPro" id="IPR050678">
    <property type="entry name" value="DNA_Partitioning_ATPase"/>
</dbReference>
<dbReference type="AlphaFoldDB" id="A0A4R0QRV8"/>
<reference evidence="2 3" key="1">
    <citation type="submission" date="2018-12" db="EMBL/GenBank/DDBJ databases">
        <title>Alloscrdovia theropitheci sp. nov: a novel taxon from the feces of the bleeding-herat monkey (Theropithecus geleda).</title>
        <authorList>
            <person name="Modesto M."/>
        </authorList>
    </citation>
    <scope>NUCLEOTIDE SEQUENCE [LARGE SCALE GENOMIC DNA]</scope>
    <source>
        <strain evidence="2 3">GLDI4/2</strain>
    </source>
</reference>
<name>A0A4R0QRV8_9BIFI</name>
<evidence type="ECO:0000259" key="1">
    <source>
        <dbReference type="Pfam" id="PF01656"/>
    </source>
</evidence>
<gene>
    <name evidence="2" type="ORF">EJ419_05490</name>
</gene>
<dbReference type="CDD" id="cd02042">
    <property type="entry name" value="ParAB_family"/>
    <property type="match status" value="1"/>
</dbReference>
<evidence type="ECO:0000313" key="3">
    <source>
        <dbReference type="Proteomes" id="UP000291289"/>
    </source>
</evidence>
<organism evidence="2 3">
    <name type="scientific">Alloscardovia theropitheci</name>
    <dbReference type="NCBI Taxonomy" id="2496842"/>
    <lineage>
        <taxon>Bacteria</taxon>
        <taxon>Bacillati</taxon>
        <taxon>Actinomycetota</taxon>
        <taxon>Actinomycetes</taxon>
        <taxon>Bifidobacteriales</taxon>
        <taxon>Bifidobacteriaceae</taxon>
        <taxon>Alloscardovia</taxon>
    </lineage>
</organism>
<keyword evidence="3" id="KW-1185">Reference proteome</keyword>
<dbReference type="PANTHER" id="PTHR13696:SF99">
    <property type="entry name" value="COBYRINIC ACID AC-DIAMIDE SYNTHASE"/>
    <property type="match status" value="1"/>
</dbReference>
<dbReference type="OrthoDB" id="9804460at2"/>
<proteinExistence type="predicted"/>
<dbReference type="Gene3D" id="3.40.50.300">
    <property type="entry name" value="P-loop containing nucleotide triphosphate hydrolases"/>
    <property type="match status" value="1"/>
</dbReference>
<accession>A0A4R0QRV8</accession>
<dbReference type="InterPro" id="IPR002586">
    <property type="entry name" value="CobQ/CobB/MinD/ParA_Nub-bd_dom"/>
</dbReference>
<dbReference type="PANTHER" id="PTHR13696">
    <property type="entry name" value="P-LOOP CONTAINING NUCLEOSIDE TRIPHOSPHATE HYDROLASE"/>
    <property type="match status" value="1"/>
</dbReference>